<keyword evidence="1" id="KW-0812">Transmembrane</keyword>
<evidence type="ECO:0000256" key="1">
    <source>
        <dbReference type="SAM" id="Phobius"/>
    </source>
</evidence>
<name>A0A6C0LCE2_9ZZZZ</name>
<evidence type="ECO:0000313" key="2">
    <source>
        <dbReference type="EMBL" id="QHU26922.1"/>
    </source>
</evidence>
<dbReference type="AlphaFoldDB" id="A0A6C0LCE2"/>
<dbReference type="EMBL" id="MN740446">
    <property type="protein sequence ID" value="QHU26922.1"/>
    <property type="molecule type" value="Genomic_DNA"/>
</dbReference>
<organism evidence="2">
    <name type="scientific">viral metagenome</name>
    <dbReference type="NCBI Taxonomy" id="1070528"/>
    <lineage>
        <taxon>unclassified sequences</taxon>
        <taxon>metagenomes</taxon>
        <taxon>organismal metagenomes</taxon>
    </lineage>
</organism>
<accession>A0A6C0LCE2</accession>
<keyword evidence="1" id="KW-0472">Membrane</keyword>
<protein>
    <submittedName>
        <fullName evidence="2">Uncharacterized protein</fullName>
    </submittedName>
</protein>
<keyword evidence="1" id="KW-1133">Transmembrane helix</keyword>
<sequence length="50" mass="5890">MTVSDGIWYCALIITETISIPFRVGYDIIDRTNKTYKKYKPDRPFTGYTH</sequence>
<reference evidence="2" key="1">
    <citation type="journal article" date="2020" name="Nature">
        <title>Giant virus diversity and host interactions through global metagenomics.</title>
        <authorList>
            <person name="Schulz F."/>
            <person name="Roux S."/>
            <person name="Paez-Espino D."/>
            <person name="Jungbluth S."/>
            <person name="Walsh D.A."/>
            <person name="Denef V.J."/>
            <person name="McMahon K.D."/>
            <person name="Konstantinidis K.T."/>
            <person name="Eloe-Fadrosh E.A."/>
            <person name="Kyrpides N.C."/>
            <person name="Woyke T."/>
        </authorList>
    </citation>
    <scope>NUCLEOTIDE SEQUENCE</scope>
    <source>
        <strain evidence="2">GVMAG-M-3300027759-42</strain>
    </source>
</reference>
<proteinExistence type="predicted"/>
<feature type="transmembrane region" description="Helical" evidence="1">
    <location>
        <begin position="6"/>
        <end position="29"/>
    </location>
</feature>